<protein>
    <submittedName>
        <fullName evidence="1">Proteinase inhibitor I78</fullName>
    </submittedName>
</protein>
<dbReference type="EMBL" id="VOKX01000130">
    <property type="protein sequence ID" value="KAB7833671.1"/>
    <property type="molecule type" value="Genomic_DNA"/>
</dbReference>
<proteinExistence type="predicted"/>
<dbReference type="OrthoDB" id="3482539at2"/>
<gene>
    <name evidence="1" type="ORF">FRZ00_32585</name>
</gene>
<sequence length="71" mass="7685">MVPLPNLPQDPDDDPDAYAGLDAERAAARARERGWTTVRTLPPGAVITLEYVVGRLNLEVADGTVLRGWKG</sequence>
<dbReference type="RefSeq" id="WP_004949250.1">
    <property type="nucleotide sequence ID" value="NZ_JBEOXQ010000161.1"/>
</dbReference>
<name>A0A5N5VXS3_STRMB</name>
<keyword evidence="2" id="KW-1185">Reference proteome</keyword>
<dbReference type="Gene3D" id="3.30.10.10">
    <property type="entry name" value="Trypsin Inhibitor V, subunit A"/>
    <property type="match status" value="1"/>
</dbReference>
<dbReference type="AlphaFoldDB" id="A0A5N5VXS3"/>
<organism evidence="1 2">
    <name type="scientific">Streptomyces mobaraensis</name>
    <name type="common">Streptoverticillium mobaraense</name>
    <dbReference type="NCBI Taxonomy" id="35621"/>
    <lineage>
        <taxon>Bacteria</taxon>
        <taxon>Bacillati</taxon>
        <taxon>Actinomycetota</taxon>
        <taxon>Actinomycetes</taxon>
        <taxon>Kitasatosporales</taxon>
        <taxon>Streptomycetaceae</taxon>
        <taxon>Streptomyces</taxon>
    </lineage>
</organism>
<evidence type="ECO:0000313" key="2">
    <source>
        <dbReference type="Proteomes" id="UP000327000"/>
    </source>
</evidence>
<comment type="caution">
    <text evidence="1">The sequence shown here is derived from an EMBL/GenBank/DDBJ whole genome shotgun (WGS) entry which is preliminary data.</text>
</comment>
<reference evidence="1 2" key="1">
    <citation type="journal article" date="2019" name="Microb. Cell Fact.">
        <title>Exploring novel herbicidin analogues by transcriptional regulator overexpression and MS/MS molecular networking.</title>
        <authorList>
            <person name="Shi Y."/>
            <person name="Gu R."/>
            <person name="Li Y."/>
            <person name="Wang X."/>
            <person name="Ren W."/>
            <person name="Li X."/>
            <person name="Wang L."/>
            <person name="Xie Y."/>
            <person name="Hong B."/>
        </authorList>
    </citation>
    <scope>NUCLEOTIDE SEQUENCE [LARGE SCALE GENOMIC DNA]</scope>
    <source>
        <strain evidence="1 2">US-43</strain>
    </source>
</reference>
<dbReference type="InterPro" id="IPR021719">
    <property type="entry name" value="Prot_inh_I78"/>
</dbReference>
<accession>A0A5N5VXS3</accession>
<evidence type="ECO:0000313" key="1">
    <source>
        <dbReference type="EMBL" id="KAB7833671.1"/>
    </source>
</evidence>
<dbReference type="Pfam" id="PF11720">
    <property type="entry name" value="Inhibitor_I78"/>
    <property type="match status" value="1"/>
</dbReference>
<dbReference type="Proteomes" id="UP000327000">
    <property type="component" value="Unassembled WGS sequence"/>
</dbReference>